<dbReference type="SMART" id="SM00382">
    <property type="entry name" value="AAA"/>
    <property type="match status" value="1"/>
</dbReference>
<evidence type="ECO:0000256" key="5">
    <source>
        <dbReference type="ARBA" id="ARBA00022840"/>
    </source>
</evidence>
<dbReference type="Gene3D" id="3.40.50.300">
    <property type="entry name" value="P-loop containing nucleotide triphosphate hydrolases"/>
    <property type="match status" value="1"/>
</dbReference>
<keyword evidence="8" id="KW-1185">Reference proteome</keyword>
<keyword evidence="4" id="KW-0547">Nucleotide-binding</keyword>
<dbReference type="KEGG" id="agv:OJF2_09180"/>
<dbReference type="SUPFAM" id="SSF52540">
    <property type="entry name" value="P-loop containing nucleoside triphosphate hydrolases"/>
    <property type="match status" value="1"/>
</dbReference>
<name>A0A5B9VWX3_9BACT</name>
<evidence type="ECO:0000256" key="3">
    <source>
        <dbReference type="ARBA" id="ARBA00022458"/>
    </source>
</evidence>
<dbReference type="Pfam" id="PF00005">
    <property type="entry name" value="ABC_tran"/>
    <property type="match status" value="1"/>
</dbReference>
<dbReference type="InterPro" id="IPR017871">
    <property type="entry name" value="ABC_transporter-like_CS"/>
</dbReference>
<dbReference type="Proteomes" id="UP000324233">
    <property type="component" value="Chromosome"/>
</dbReference>
<evidence type="ECO:0000256" key="4">
    <source>
        <dbReference type="ARBA" id="ARBA00022741"/>
    </source>
</evidence>
<dbReference type="InterPro" id="IPR003439">
    <property type="entry name" value="ABC_transporter-like_ATP-bd"/>
</dbReference>
<dbReference type="CDD" id="cd03230">
    <property type="entry name" value="ABC_DR_subfamily_A"/>
    <property type="match status" value="1"/>
</dbReference>
<evidence type="ECO:0000256" key="1">
    <source>
        <dbReference type="ARBA" id="ARBA00005417"/>
    </source>
</evidence>
<dbReference type="PROSITE" id="PS50893">
    <property type="entry name" value="ABC_TRANSPORTER_2"/>
    <property type="match status" value="1"/>
</dbReference>
<feature type="domain" description="ABC transporter" evidence="6">
    <location>
        <begin position="14"/>
        <end position="245"/>
    </location>
</feature>
<dbReference type="PANTHER" id="PTHR42711">
    <property type="entry name" value="ABC TRANSPORTER ATP-BINDING PROTEIN"/>
    <property type="match status" value="1"/>
</dbReference>
<keyword evidence="3" id="KW-0536">Nodulation</keyword>
<dbReference type="AlphaFoldDB" id="A0A5B9VWX3"/>
<dbReference type="PROSITE" id="PS00211">
    <property type="entry name" value="ABC_TRANSPORTER_1"/>
    <property type="match status" value="1"/>
</dbReference>
<dbReference type="InterPro" id="IPR003593">
    <property type="entry name" value="AAA+_ATPase"/>
</dbReference>
<organism evidence="7 8">
    <name type="scientific">Aquisphaera giovannonii</name>
    <dbReference type="NCBI Taxonomy" id="406548"/>
    <lineage>
        <taxon>Bacteria</taxon>
        <taxon>Pseudomonadati</taxon>
        <taxon>Planctomycetota</taxon>
        <taxon>Planctomycetia</taxon>
        <taxon>Isosphaerales</taxon>
        <taxon>Isosphaeraceae</taxon>
        <taxon>Aquisphaera</taxon>
    </lineage>
</organism>
<dbReference type="GO" id="GO:0016887">
    <property type="term" value="F:ATP hydrolysis activity"/>
    <property type="evidence" value="ECO:0007669"/>
    <property type="project" value="InterPro"/>
</dbReference>
<evidence type="ECO:0000313" key="8">
    <source>
        <dbReference type="Proteomes" id="UP000324233"/>
    </source>
</evidence>
<dbReference type="GO" id="GO:0005524">
    <property type="term" value="F:ATP binding"/>
    <property type="evidence" value="ECO:0007669"/>
    <property type="project" value="UniProtKB-KW"/>
</dbReference>
<proteinExistence type="inferred from homology"/>
<protein>
    <submittedName>
        <fullName evidence="7">ABC transporter ATP-binding protein YtrB</fullName>
    </submittedName>
</protein>
<dbReference type="InterPro" id="IPR027417">
    <property type="entry name" value="P-loop_NTPase"/>
</dbReference>
<accession>A0A5B9VWX3</accession>
<keyword evidence="5 7" id="KW-0067">ATP-binding</keyword>
<dbReference type="PANTHER" id="PTHR42711:SF5">
    <property type="entry name" value="ABC TRANSPORTER ATP-BINDING PROTEIN NATA"/>
    <property type="match status" value="1"/>
</dbReference>
<evidence type="ECO:0000256" key="2">
    <source>
        <dbReference type="ARBA" id="ARBA00022448"/>
    </source>
</evidence>
<evidence type="ECO:0000259" key="6">
    <source>
        <dbReference type="PROSITE" id="PS50893"/>
    </source>
</evidence>
<gene>
    <name evidence="7" type="primary">ytrB_1</name>
    <name evidence="7" type="ORF">OJF2_09180</name>
</gene>
<sequence>MTATTMTGDAGSAIRIENLTKRYRGHVAVDGLSLDVPQGAVFGLLGENGAGKTTTIQVILGLLAADGGSVSVLGLDPARRGIEVRRKAGYVPEQPALYDWMTVAEIGWFAAGFHPDAATGTGGYQARYAQLVEGFGLPPRRKIRALSKGMKAKVSLSLALAAEPPLLVLDEPTSGLDAMVRREFLESMVDIAAEGRTVLLSSHQIGEVERVASHVALVHKGKLILAEPLETLKARTFLLAMTFAGRDHPERPPAGLPVELIDAADAPRQAHWLVRARDRAAAEAVRSMPGVESIQVETPSLEDIYIGYMRGRRPQAPAAASPAAVVA</sequence>
<dbReference type="EMBL" id="CP042997">
    <property type="protein sequence ID" value="QEH32447.1"/>
    <property type="molecule type" value="Genomic_DNA"/>
</dbReference>
<dbReference type="InterPro" id="IPR050763">
    <property type="entry name" value="ABC_transporter_ATP-binding"/>
</dbReference>
<dbReference type="RefSeq" id="WP_246196379.1">
    <property type="nucleotide sequence ID" value="NZ_CP042997.1"/>
</dbReference>
<reference evidence="7 8" key="1">
    <citation type="submission" date="2019-08" db="EMBL/GenBank/DDBJ databases">
        <title>Deep-cultivation of Planctomycetes and their phenomic and genomic characterization uncovers novel biology.</title>
        <authorList>
            <person name="Wiegand S."/>
            <person name="Jogler M."/>
            <person name="Boedeker C."/>
            <person name="Pinto D."/>
            <person name="Vollmers J."/>
            <person name="Rivas-Marin E."/>
            <person name="Kohn T."/>
            <person name="Peeters S.H."/>
            <person name="Heuer A."/>
            <person name="Rast P."/>
            <person name="Oberbeckmann S."/>
            <person name="Bunk B."/>
            <person name="Jeske O."/>
            <person name="Meyerdierks A."/>
            <person name="Storesund J.E."/>
            <person name="Kallscheuer N."/>
            <person name="Luecker S."/>
            <person name="Lage O.M."/>
            <person name="Pohl T."/>
            <person name="Merkel B.J."/>
            <person name="Hornburger P."/>
            <person name="Mueller R.-W."/>
            <person name="Bruemmer F."/>
            <person name="Labrenz M."/>
            <person name="Spormann A.M."/>
            <person name="Op den Camp H."/>
            <person name="Overmann J."/>
            <person name="Amann R."/>
            <person name="Jetten M.S.M."/>
            <person name="Mascher T."/>
            <person name="Medema M.H."/>
            <person name="Devos D.P."/>
            <person name="Kaster A.-K."/>
            <person name="Ovreas L."/>
            <person name="Rohde M."/>
            <person name="Galperin M.Y."/>
            <person name="Jogler C."/>
        </authorList>
    </citation>
    <scope>NUCLEOTIDE SEQUENCE [LARGE SCALE GENOMIC DNA]</scope>
    <source>
        <strain evidence="7 8">OJF2</strain>
    </source>
</reference>
<keyword evidence="2" id="KW-0813">Transport</keyword>
<evidence type="ECO:0000313" key="7">
    <source>
        <dbReference type="EMBL" id="QEH32447.1"/>
    </source>
</evidence>
<comment type="similarity">
    <text evidence="1">Belongs to the ABC transporter superfamily.</text>
</comment>